<dbReference type="EMBL" id="MT141187">
    <property type="protein sequence ID" value="QJA55882.1"/>
    <property type="molecule type" value="Genomic_DNA"/>
</dbReference>
<name>A0A6M3IHC4_9ZZZZ</name>
<sequence>MNKNKMIKTTVYMPDKLYDKIIEYSISNLEITSLSHAMRRLLELGLKANKDAVGRTLMEVTKLHKR</sequence>
<dbReference type="AlphaFoldDB" id="A0A6M3IHC4"/>
<protein>
    <submittedName>
        <fullName evidence="1">Uncharacterized protein</fullName>
    </submittedName>
</protein>
<organism evidence="1">
    <name type="scientific">viral metagenome</name>
    <dbReference type="NCBI Taxonomy" id="1070528"/>
    <lineage>
        <taxon>unclassified sequences</taxon>
        <taxon>metagenomes</taxon>
        <taxon>organismal metagenomes</taxon>
    </lineage>
</organism>
<accession>A0A6M3IHC4</accession>
<gene>
    <name evidence="1" type="ORF">MM415B01975_0016</name>
</gene>
<proteinExistence type="predicted"/>
<evidence type="ECO:0000313" key="1">
    <source>
        <dbReference type="EMBL" id="QJA55882.1"/>
    </source>
</evidence>
<reference evidence="1" key="1">
    <citation type="submission" date="2020-03" db="EMBL/GenBank/DDBJ databases">
        <title>The deep terrestrial virosphere.</title>
        <authorList>
            <person name="Holmfeldt K."/>
            <person name="Nilsson E."/>
            <person name="Simone D."/>
            <person name="Lopez-Fernandez M."/>
            <person name="Wu X."/>
            <person name="de Brujin I."/>
            <person name="Lundin D."/>
            <person name="Andersson A."/>
            <person name="Bertilsson S."/>
            <person name="Dopson M."/>
        </authorList>
    </citation>
    <scope>NUCLEOTIDE SEQUENCE</scope>
    <source>
        <strain evidence="1">MM415B01975</strain>
    </source>
</reference>